<evidence type="ECO:0000259" key="7">
    <source>
        <dbReference type="PROSITE" id="PS50893"/>
    </source>
</evidence>
<organism evidence="8 9">
    <name type="scientific">Azohydromonas caseinilytica</name>
    <dbReference type="NCBI Taxonomy" id="2728836"/>
    <lineage>
        <taxon>Bacteria</taxon>
        <taxon>Pseudomonadati</taxon>
        <taxon>Pseudomonadota</taxon>
        <taxon>Betaproteobacteria</taxon>
        <taxon>Burkholderiales</taxon>
        <taxon>Sphaerotilaceae</taxon>
        <taxon>Azohydromonas</taxon>
    </lineage>
</organism>
<dbReference type="InterPro" id="IPR003593">
    <property type="entry name" value="AAA+_ATPase"/>
</dbReference>
<keyword evidence="2" id="KW-0472">Membrane</keyword>
<feature type="domain" description="ABC transporter" evidence="7">
    <location>
        <begin position="5"/>
        <end position="241"/>
    </location>
</feature>
<protein>
    <submittedName>
        <fullName evidence="8">ABC transporter ATP-binding protein</fullName>
    </submittedName>
</protein>
<gene>
    <name evidence="8" type="ORF">HHL10_08055</name>
</gene>
<evidence type="ECO:0000256" key="1">
    <source>
        <dbReference type="ARBA" id="ARBA00022448"/>
    </source>
</evidence>
<dbReference type="InterPro" id="IPR017871">
    <property type="entry name" value="ABC_transporter-like_CS"/>
</dbReference>
<keyword evidence="3" id="KW-0547">Nucleotide-binding</keyword>
<dbReference type="EMBL" id="JABBFW010000004">
    <property type="protein sequence ID" value="NML14927.1"/>
    <property type="molecule type" value="Genomic_DNA"/>
</dbReference>
<evidence type="ECO:0000256" key="6">
    <source>
        <dbReference type="ARBA" id="ARBA00037066"/>
    </source>
</evidence>
<dbReference type="GO" id="GO:0005524">
    <property type="term" value="F:ATP binding"/>
    <property type="evidence" value="ECO:0007669"/>
    <property type="project" value="UniProtKB-KW"/>
</dbReference>
<evidence type="ECO:0000256" key="3">
    <source>
        <dbReference type="ARBA" id="ARBA00022741"/>
    </source>
</evidence>
<evidence type="ECO:0000256" key="2">
    <source>
        <dbReference type="ARBA" id="ARBA00022475"/>
    </source>
</evidence>
<dbReference type="PROSITE" id="PS50893">
    <property type="entry name" value="ABC_TRANSPORTER_2"/>
    <property type="match status" value="1"/>
</dbReference>
<dbReference type="PROSITE" id="PS00211">
    <property type="entry name" value="ABC_TRANSPORTER_1"/>
    <property type="match status" value="1"/>
</dbReference>
<keyword evidence="4 8" id="KW-0067">ATP-binding</keyword>
<name>A0A848F4C9_9BURK</name>
<dbReference type="GO" id="GO:0016887">
    <property type="term" value="F:ATP hydrolysis activity"/>
    <property type="evidence" value="ECO:0007669"/>
    <property type="project" value="InterPro"/>
</dbReference>
<dbReference type="AlphaFoldDB" id="A0A848F4C9"/>
<dbReference type="InterPro" id="IPR003439">
    <property type="entry name" value="ABC_transporter-like_ATP-bd"/>
</dbReference>
<sequence length="257" mass="27728">MSALLEAQGLALRAGERTLLANFDLRIEPGQCWALLGPNGSGKSTLLHTLAGLRPAQGGQVRLEGRPLAQWPPLEAARRRGLLPQQLHDAFAAPVLDVVLTGRHPHLPRWGWEGEDDRRIARAALAAVDLYGFEARDVRGLSGGERQRVGIAALLAQAPRLLMLDEPLAHLDLPHQVAVLAHLRALAQREERAVLLSIHDLNLAHRFATHALLLGRPGVAPRAGAADAVMSAAALSEAFGHRVRRGELQGRTVFVAD</sequence>
<comment type="caution">
    <text evidence="8">The sequence shown here is derived from an EMBL/GenBank/DDBJ whole genome shotgun (WGS) entry which is preliminary data.</text>
</comment>
<proteinExistence type="predicted"/>
<dbReference type="RefSeq" id="WP_169159835.1">
    <property type="nucleotide sequence ID" value="NZ_JABBFW010000004.1"/>
</dbReference>
<dbReference type="InterPro" id="IPR027417">
    <property type="entry name" value="P-loop_NTPase"/>
</dbReference>
<dbReference type="Gene3D" id="3.40.50.300">
    <property type="entry name" value="P-loop containing nucleotide triphosphate hydrolases"/>
    <property type="match status" value="1"/>
</dbReference>
<keyword evidence="1" id="KW-0813">Transport</keyword>
<evidence type="ECO:0000256" key="5">
    <source>
        <dbReference type="ARBA" id="ARBA00022967"/>
    </source>
</evidence>
<dbReference type="CDD" id="cd03214">
    <property type="entry name" value="ABC_Iron-Siderophores_B12_Hemin"/>
    <property type="match status" value="1"/>
</dbReference>
<keyword evidence="2" id="KW-1003">Cell membrane</keyword>
<reference evidence="8 9" key="1">
    <citation type="submission" date="2020-04" db="EMBL/GenBank/DDBJ databases">
        <title>Azohydromonas sp. isolated from soil.</title>
        <authorList>
            <person name="Dahal R.H."/>
        </authorList>
    </citation>
    <scope>NUCLEOTIDE SEQUENCE [LARGE SCALE GENOMIC DNA]</scope>
    <source>
        <strain evidence="8 9">G-1-1-14</strain>
    </source>
</reference>
<keyword evidence="9" id="KW-1185">Reference proteome</keyword>
<comment type="function">
    <text evidence="6">Part of the ABC transporter complex HmuTUV involved in hemin import. Responsible for energy coupling to the transport system.</text>
</comment>
<dbReference type="PANTHER" id="PTHR42794">
    <property type="entry name" value="HEMIN IMPORT ATP-BINDING PROTEIN HMUV"/>
    <property type="match status" value="1"/>
</dbReference>
<accession>A0A848F4C9</accession>
<dbReference type="Pfam" id="PF00005">
    <property type="entry name" value="ABC_tran"/>
    <property type="match status" value="1"/>
</dbReference>
<evidence type="ECO:0000313" key="8">
    <source>
        <dbReference type="EMBL" id="NML14927.1"/>
    </source>
</evidence>
<dbReference type="PANTHER" id="PTHR42794:SF1">
    <property type="entry name" value="HEMIN IMPORT ATP-BINDING PROTEIN HMUV"/>
    <property type="match status" value="1"/>
</dbReference>
<dbReference type="Proteomes" id="UP000574067">
    <property type="component" value="Unassembled WGS sequence"/>
</dbReference>
<evidence type="ECO:0000256" key="4">
    <source>
        <dbReference type="ARBA" id="ARBA00022840"/>
    </source>
</evidence>
<evidence type="ECO:0000313" key="9">
    <source>
        <dbReference type="Proteomes" id="UP000574067"/>
    </source>
</evidence>
<dbReference type="SUPFAM" id="SSF52540">
    <property type="entry name" value="P-loop containing nucleoside triphosphate hydrolases"/>
    <property type="match status" value="1"/>
</dbReference>
<dbReference type="SMART" id="SM00382">
    <property type="entry name" value="AAA"/>
    <property type="match status" value="1"/>
</dbReference>
<keyword evidence="5" id="KW-1278">Translocase</keyword>